<evidence type="ECO:0000256" key="2">
    <source>
        <dbReference type="SAM" id="Phobius"/>
    </source>
</evidence>
<dbReference type="Proteomes" id="UP001304243">
    <property type="component" value="Unassembled WGS sequence"/>
</dbReference>
<protein>
    <recommendedName>
        <fullName evidence="3">DUF1279 domain-containing protein</fullName>
    </recommendedName>
</protein>
<evidence type="ECO:0000313" key="5">
    <source>
        <dbReference type="Proteomes" id="UP001304243"/>
    </source>
</evidence>
<feature type="region of interest" description="Disordered" evidence="1">
    <location>
        <begin position="37"/>
        <end position="71"/>
    </location>
</feature>
<keyword evidence="2" id="KW-1133">Transmembrane helix</keyword>
<dbReference type="GO" id="GO:0005739">
    <property type="term" value="C:mitochondrion"/>
    <property type="evidence" value="ECO:0007669"/>
    <property type="project" value="TreeGrafter"/>
</dbReference>
<keyword evidence="5" id="KW-1185">Reference proteome</keyword>
<keyword evidence="2" id="KW-0472">Membrane</keyword>
<comment type="caution">
    <text evidence="4">The sequence shown here is derived from an EMBL/GenBank/DDBJ whole genome shotgun (WGS) entry which is preliminary data.</text>
</comment>
<feature type="domain" description="DUF1279" evidence="3">
    <location>
        <begin position="94"/>
        <end position="206"/>
    </location>
</feature>
<feature type="compositionally biased region" description="Low complexity" evidence="1">
    <location>
        <begin position="60"/>
        <end position="71"/>
    </location>
</feature>
<dbReference type="AlphaFoldDB" id="A0AAN7I2X8"/>
<feature type="transmembrane region" description="Helical" evidence="2">
    <location>
        <begin position="102"/>
        <end position="128"/>
    </location>
</feature>
<name>A0AAN7I2X8_9FUNG</name>
<evidence type="ECO:0000259" key="3">
    <source>
        <dbReference type="Pfam" id="PF06916"/>
    </source>
</evidence>
<dbReference type="PANTHER" id="PTHR21377:SF0">
    <property type="entry name" value="PROTEIN FAM210B, MITOCHONDRIAL"/>
    <property type="match status" value="1"/>
</dbReference>
<keyword evidence="2" id="KW-0812">Transmembrane</keyword>
<gene>
    <name evidence="4" type="ORF">ATC70_009983</name>
</gene>
<evidence type="ECO:0000256" key="1">
    <source>
        <dbReference type="SAM" id="MobiDB-lite"/>
    </source>
</evidence>
<dbReference type="InterPro" id="IPR009688">
    <property type="entry name" value="FAM210A/B-like_dom"/>
</dbReference>
<evidence type="ECO:0000313" key="4">
    <source>
        <dbReference type="EMBL" id="KAK4519743.1"/>
    </source>
</evidence>
<proteinExistence type="predicted"/>
<sequence>MSVRSITLVRNAMVGKSFASTMCPLVRSPAARIRPLQRHLTTKPNSTTSRFFSTAPGKPQQQQQQQQASKISSMASSPSIIQAAKVKAEPKPSKLKELTKKYGAVGIIVYLGVGCVDLGITLGVIQLVGLDKVKALERGVLDIVYNTGERFGIKRKEDVLVTSDESVMSSDADDTPSFASVFILAYGIHKTLLLPVRLGITAAITPAIVRKLHQMGWARYFPRLLGATTPKKP</sequence>
<reference evidence="4 5" key="1">
    <citation type="submission" date="2022-11" db="EMBL/GenBank/DDBJ databases">
        <title>Mucor velutinosus strain NIH1002 WGS.</title>
        <authorList>
            <person name="Subramanian P."/>
            <person name="Mullikin J.C."/>
            <person name="Segre J.A."/>
            <person name="Zelazny A.M."/>
        </authorList>
    </citation>
    <scope>NUCLEOTIDE SEQUENCE [LARGE SCALE GENOMIC DNA]</scope>
    <source>
        <strain evidence="4 5">NIH1002</strain>
    </source>
</reference>
<dbReference type="InterPro" id="IPR045866">
    <property type="entry name" value="FAM210A/B-like"/>
</dbReference>
<organism evidence="4 5">
    <name type="scientific">Mucor velutinosus</name>
    <dbReference type="NCBI Taxonomy" id="708070"/>
    <lineage>
        <taxon>Eukaryota</taxon>
        <taxon>Fungi</taxon>
        <taxon>Fungi incertae sedis</taxon>
        <taxon>Mucoromycota</taxon>
        <taxon>Mucoromycotina</taxon>
        <taxon>Mucoromycetes</taxon>
        <taxon>Mucorales</taxon>
        <taxon>Mucorineae</taxon>
        <taxon>Mucoraceae</taxon>
        <taxon>Mucor</taxon>
    </lineage>
</organism>
<dbReference type="GeneID" id="89953669"/>
<dbReference type="Pfam" id="PF06916">
    <property type="entry name" value="FAM210A-B_dom"/>
    <property type="match status" value="1"/>
</dbReference>
<dbReference type="EMBL" id="JASEJX010000012">
    <property type="protein sequence ID" value="KAK4519743.1"/>
    <property type="molecule type" value="Genomic_DNA"/>
</dbReference>
<dbReference type="RefSeq" id="XP_064686409.1">
    <property type="nucleotide sequence ID" value="XM_064829207.1"/>
</dbReference>
<feature type="compositionally biased region" description="Polar residues" evidence="1">
    <location>
        <begin position="42"/>
        <end position="52"/>
    </location>
</feature>
<accession>A0AAN7I2X8</accession>
<dbReference type="PANTHER" id="PTHR21377">
    <property type="entry name" value="PROTEIN FAM210B, MITOCHONDRIAL"/>
    <property type="match status" value="1"/>
</dbReference>